<evidence type="ECO:0000256" key="2">
    <source>
        <dbReference type="ARBA" id="ARBA00009717"/>
    </source>
</evidence>
<keyword evidence="4" id="KW-0134">Cell wall</keyword>
<evidence type="ECO:0000313" key="10">
    <source>
        <dbReference type="EMBL" id="NIK60730.1"/>
    </source>
</evidence>
<dbReference type="Gene3D" id="3.40.720.10">
    <property type="entry name" value="Alkaline Phosphatase, subunit A"/>
    <property type="match status" value="2"/>
</dbReference>
<evidence type="ECO:0000313" key="11">
    <source>
        <dbReference type="Proteomes" id="UP000555407"/>
    </source>
</evidence>
<organism evidence="10 11">
    <name type="scientific">Kribbella shirazensis</name>
    <dbReference type="NCBI Taxonomy" id="1105143"/>
    <lineage>
        <taxon>Bacteria</taxon>
        <taxon>Bacillati</taxon>
        <taxon>Actinomycetota</taxon>
        <taxon>Actinomycetes</taxon>
        <taxon>Propionibacteriales</taxon>
        <taxon>Kribbellaceae</taxon>
        <taxon>Kribbella</taxon>
    </lineage>
</organism>
<comment type="catalytic activity">
    <reaction evidence="7">
        <text>a 1,2-diacyl-sn-glycero-3-phosphocholine + H2O = phosphocholine + a 1,2-diacyl-sn-glycerol + H(+)</text>
        <dbReference type="Rhea" id="RHEA:10604"/>
        <dbReference type="ChEBI" id="CHEBI:15377"/>
        <dbReference type="ChEBI" id="CHEBI:15378"/>
        <dbReference type="ChEBI" id="CHEBI:17815"/>
        <dbReference type="ChEBI" id="CHEBI:57643"/>
        <dbReference type="ChEBI" id="CHEBI:295975"/>
        <dbReference type="EC" id="3.1.4.3"/>
    </reaction>
    <physiologicalReaction direction="left-to-right" evidence="7">
        <dbReference type="Rhea" id="RHEA:10605"/>
    </physiologicalReaction>
</comment>
<accession>A0A7X5VGA6</accession>
<evidence type="ECO:0000256" key="3">
    <source>
        <dbReference type="ARBA" id="ARBA00012018"/>
    </source>
</evidence>
<dbReference type="InterPro" id="IPR017850">
    <property type="entry name" value="Alkaline_phosphatase_core_sf"/>
</dbReference>
<protein>
    <recommendedName>
        <fullName evidence="3">phospholipase C</fullName>
        <ecNumber evidence="3">3.1.4.3</ecNumber>
    </recommendedName>
</protein>
<dbReference type="RefSeq" id="WP_167214386.1">
    <property type="nucleotide sequence ID" value="NZ_JAASRO010000001.1"/>
</dbReference>
<comment type="similarity">
    <text evidence="2">Belongs to the bacterial phospholipase C family.</text>
</comment>
<dbReference type="Pfam" id="PF04185">
    <property type="entry name" value="Phosphoesterase"/>
    <property type="match status" value="1"/>
</dbReference>
<dbReference type="PANTHER" id="PTHR31956:SF1">
    <property type="entry name" value="NON-SPECIFIC PHOSPHOLIPASE C1"/>
    <property type="match status" value="1"/>
</dbReference>
<sequence length="701" mass="77024">MTEISRRLVLGSVAGGAAVSLLPPSLHTAMAQPVRRGGLRAIEHVIVLMQENRSFDHYYGTLRGVRGYGDRRPLRLRNGKSIFHQPKSGGGEVLPFSLRKAAADAGRKPDDIQYLGALPHGYGDATQAWAGGWNDDWIQAKTAASMTYYDRRDIPLQYELAETFTICDAYHCSVNGSTNPNRNYLWSGTTGYEPGTTKRAVTNAAYDYNHAGYDWTAYPERLEKAGVSWQIYQEWDNFTDNAVEYFKTFKDIGHRILENVPGGYRTTEEFYDKLFAKSEAERAVALQQLDVAVDKLPIKDQKLFRKAMYRSEPESLVPRLRADIKAGTLPQVSWLVPSAIDSEHPGSSTPVGSANLIYDVLDAIASDPETWSKTVLFINFDENDGYFDHVPPPVAPRPDSGAGDDWYAGQPIGLGPRVPMTVVSPWSVGGHVNSQVFDHTSVLRFLERWTGVREPNISTWRRTACGDLTSAFDFDRSYRPPSVDRPGPVPAPINRWHPAPPADQSVPGQEPGRRPARALPYDPAVSGSVADGKLMLALSNHGTQSAHFAVYPYGGELPAPIHLDVHHPGADKTPGATPTSVAIPVDGPFELAVQGPNRFWAEVAGSSDGAAAGLDVRIENRAGALQLHLVNGSRKPLTVKLNARGYTSKTTTIELRGKQSRPIFWPTDSGWYDVEVTTPDDPTYRRRLSGHLETGKASITG</sequence>
<evidence type="ECO:0000256" key="4">
    <source>
        <dbReference type="ARBA" id="ARBA00022512"/>
    </source>
</evidence>
<evidence type="ECO:0000256" key="7">
    <source>
        <dbReference type="ARBA" id="ARBA00048421"/>
    </source>
</evidence>
<dbReference type="Pfam" id="PF05506">
    <property type="entry name" value="PLipase_C_C"/>
    <property type="match status" value="2"/>
</dbReference>
<dbReference type="PANTHER" id="PTHR31956">
    <property type="entry name" value="NON-SPECIFIC PHOSPHOLIPASE C4-RELATED"/>
    <property type="match status" value="1"/>
</dbReference>
<keyword evidence="11" id="KW-1185">Reference proteome</keyword>
<dbReference type="PROSITE" id="PS51318">
    <property type="entry name" value="TAT"/>
    <property type="match status" value="1"/>
</dbReference>
<evidence type="ECO:0000256" key="8">
    <source>
        <dbReference type="SAM" id="MobiDB-lite"/>
    </source>
</evidence>
<proteinExistence type="inferred from homology"/>
<keyword evidence="6" id="KW-0843">Virulence</keyword>
<dbReference type="EMBL" id="JAASRO010000001">
    <property type="protein sequence ID" value="NIK60730.1"/>
    <property type="molecule type" value="Genomic_DNA"/>
</dbReference>
<dbReference type="InterPro" id="IPR006311">
    <property type="entry name" value="TAT_signal"/>
</dbReference>
<dbReference type="InterPro" id="IPR007312">
    <property type="entry name" value="Phosphoesterase"/>
</dbReference>
<comment type="subcellular location">
    <subcellularLocation>
        <location evidence="1">Secreted</location>
        <location evidence="1">Cell wall</location>
    </subcellularLocation>
</comment>
<comment type="caution">
    <text evidence="10">The sequence shown here is derived from an EMBL/GenBank/DDBJ whole genome shotgun (WGS) entry which is preliminary data.</text>
</comment>
<feature type="domain" description="Bacterial phospholipase C C-terminal" evidence="9">
    <location>
        <begin position="619"/>
        <end position="691"/>
    </location>
</feature>
<evidence type="ECO:0000259" key="9">
    <source>
        <dbReference type="Pfam" id="PF05506"/>
    </source>
</evidence>
<dbReference type="GO" id="GO:0016042">
    <property type="term" value="P:lipid catabolic process"/>
    <property type="evidence" value="ECO:0007669"/>
    <property type="project" value="InterPro"/>
</dbReference>
<dbReference type="EC" id="3.1.4.3" evidence="3"/>
<evidence type="ECO:0000256" key="6">
    <source>
        <dbReference type="ARBA" id="ARBA00023026"/>
    </source>
</evidence>
<evidence type="ECO:0000256" key="5">
    <source>
        <dbReference type="ARBA" id="ARBA00022801"/>
    </source>
</evidence>
<dbReference type="NCBIfam" id="TIGR03396">
    <property type="entry name" value="PC_PLC"/>
    <property type="match status" value="1"/>
</dbReference>
<reference evidence="10 11" key="1">
    <citation type="submission" date="2020-03" db="EMBL/GenBank/DDBJ databases">
        <title>Sequencing the genomes of 1000 actinobacteria strains.</title>
        <authorList>
            <person name="Klenk H.-P."/>
        </authorList>
    </citation>
    <scope>NUCLEOTIDE SEQUENCE [LARGE SCALE GENOMIC DNA]</scope>
    <source>
        <strain evidence="10 11">DSM 45490</strain>
    </source>
</reference>
<dbReference type="Proteomes" id="UP000555407">
    <property type="component" value="Unassembled WGS sequence"/>
</dbReference>
<dbReference type="InterPro" id="IPR017767">
    <property type="entry name" value="PC-PLC"/>
</dbReference>
<dbReference type="GO" id="GO:0034480">
    <property type="term" value="F:phosphatidylcholine phospholipase C activity"/>
    <property type="evidence" value="ECO:0007669"/>
    <property type="project" value="UniProtKB-EC"/>
</dbReference>
<feature type="domain" description="Bacterial phospholipase C C-terminal" evidence="9">
    <location>
        <begin position="515"/>
        <end position="605"/>
    </location>
</feature>
<keyword evidence="5 10" id="KW-0378">Hydrolase</keyword>
<evidence type="ECO:0000256" key="1">
    <source>
        <dbReference type="ARBA" id="ARBA00004191"/>
    </source>
</evidence>
<name>A0A7X5VGA6_9ACTN</name>
<feature type="region of interest" description="Disordered" evidence="8">
    <location>
        <begin position="478"/>
        <end position="520"/>
    </location>
</feature>
<dbReference type="AlphaFoldDB" id="A0A7X5VGA6"/>
<dbReference type="InterPro" id="IPR008475">
    <property type="entry name" value="PLipase_C_C"/>
</dbReference>
<gene>
    <name evidence="10" type="ORF">BJY22_006447</name>
</gene>
<keyword evidence="4" id="KW-0964">Secreted</keyword>